<organism evidence="1">
    <name type="scientific">uncultured Caudovirales phage</name>
    <dbReference type="NCBI Taxonomy" id="2100421"/>
    <lineage>
        <taxon>Viruses</taxon>
        <taxon>Duplodnaviria</taxon>
        <taxon>Heunggongvirae</taxon>
        <taxon>Uroviricota</taxon>
        <taxon>Caudoviricetes</taxon>
        <taxon>Peduoviridae</taxon>
        <taxon>Maltschvirus</taxon>
        <taxon>Maltschvirus maltsch</taxon>
    </lineage>
</organism>
<reference evidence="1" key="1">
    <citation type="submission" date="2020-05" db="EMBL/GenBank/DDBJ databases">
        <authorList>
            <person name="Chiriac C."/>
            <person name="Salcher M."/>
            <person name="Ghai R."/>
            <person name="Kavagutti S V."/>
        </authorList>
    </citation>
    <scope>NUCLEOTIDE SEQUENCE</scope>
</reference>
<accession>A0A6J5R1N9</accession>
<proteinExistence type="predicted"/>
<protein>
    <submittedName>
        <fullName evidence="1">Uncharacterized protein</fullName>
    </submittedName>
</protein>
<name>A0A6J5R1N9_9CAUD</name>
<dbReference type="EMBL" id="LR797122">
    <property type="protein sequence ID" value="CAB4188606.1"/>
    <property type="molecule type" value="Genomic_DNA"/>
</dbReference>
<evidence type="ECO:0000313" key="1">
    <source>
        <dbReference type="EMBL" id="CAB4188606.1"/>
    </source>
</evidence>
<gene>
    <name evidence="1" type="ORF">UFOVP1176_35</name>
</gene>
<sequence>MTEQQQFDTAAASFLAPPKVLTESEQDALADIAKLIWPFPTKLPPAKPSKAIPINPENYEDAPF</sequence>